<dbReference type="InterPro" id="IPR036291">
    <property type="entry name" value="NAD(P)-bd_dom_sf"/>
</dbReference>
<dbReference type="SUPFAM" id="SSF51735">
    <property type="entry name" value="NAD(P)-binding Rossmann-fold domains"/>
    <property type="match status" value="1"/>
</dbReference>
<evidence type="ECO:0000259" key="3">
    <source>
        <dbReference type="SMART" id="SM00822"/>
    </source>
</evidence>
<evidence type="ECO:0000256" key="2">
    <source>
        <dbReference type="ARBA" id="ARBA00023002"/>
    </source>
</evidence>
<dbReference type="InterPro" id="IPR020904">
    <property type="entry name" value="Sc_DH/Rdtase_CS"/>
</dbReference>
<comment type="caution">
    <text evidence="4">The sequence shown here is derived from an EMBL/GenBank/DDBJ whole genome shotgun (WGS) entry which is preliminary data.</text>
</comment>
<dbReference type="Proteomes" id="UP001596084">
    <property type="component" value="Unassembled WGS sequence"/>
</dbReference>
<dbReference type="InterPro" id="IPR051122">
    <property type="entry name" value="SDR_DHRS6-like"/>
</dbReference>
<feature type="domain" description="Ketoreductase" evidence="3">
    <location>
        <begin position="15"/>
        <end position="189"/>
    </location>
</feature>
<dbReference type="InterPro" id="IPR002347">
    <property type="entry name" value="SDR_fam"/>
</dbReference>
<dbReference type="NCBIfam" id="NF005075">
    <property type="entry name" value="PRK06500.1"/>
    <property type="match status" value="1"/>
</dbReference>
<sequence length="257" mass="26138">MTTLTTSAAKRFDNKTVLVTGGNSGIGLATALQFASQGARVIITGRDQATLDQAKAQLGAHAIALRNDAGDSGSAKALAGALSAQDITLDAVFINAGVAKFAPLEGVDQDLWDQTFNVNVKGAFFAIQALSPLLNTGAAIILNGSINAHIGMPNSSVYAASKAALISLAKTLSGELVARGIRVNVVSPGPVQTPLYGKLGVPADQLDALAAGIQAQIPLKRFGTPDEVASAVVYLSSPEAAFIVGTELIVDGGMSQL</sequence>
<dbReference type="SMART" id="SM00822">
    <property type="entry name" value="PKS_KR"/>
    <property type="match status" value="1"/>
</dbReference>
<keyword evidence="2" id="KW-0560">Oxidoreductase</keyword>
<dbReference type="PROSITE" id="PS00061">
    <property type="entry name" value="ADH_SHORT"/>
    <property type="match status" value="1"/>
</dbReference>
<accession>A0ABW0QCT0</accession>
<dbReference type="PRINTS" id="PR00081">
    <property type="entry name" value="GDHRDH"/>
</dbReference>
<dbReference type="RefSeq" id="WP_068835043.1">
    <property type="nucleotide sequence ID" value="NZ_JBHSMX010000020.1"/>
</dbReference>
<dbReference type="InterPro" id="IPR057326">
    <property type="entry name" value="KR_dom"/>
</dbReference>
<reference evidence="5" key="1">
    <citation type="journal article" date="2019" name="Int. J. Syst. Evol. Microbiol.">
        <title>The Global Catalogue of Microorganisms (GCM) 10K type strain sequencing project: providing services to taxonomists for standard genome sequencing and annotation.</title>
        <authorList>
            <consortium name="The Broad Institute Genomics Platform"/>
            <consortium name="The Broad Institute Genome Sequencing Center for Infectious Disease"/>
            <person name="Wu L."/>
            <person name="Ma J."/>
        </authorList>
    </citation>
    <scope>NUCLEOTIDE SEQUENCE [LARGE SCALE GENOMIC DNA]</scope>
    <source>
        <strain evidence="5">CGMCC 4.7277</strain>
    </source>
</reference>
<comment type="similarity">
    <text evidence="1">Belongs to the short-chain dehydrogenases/reductases (SDR) family.</text>
</comment>
<name>A0ABW0QCT0_9BURK</name>
<dbReference type="PANTHER" id="PTHR43477">
    <property type="entry name" value="DIHYDROANTICAPSIN 7-DEHYDROGENASE"/>
    <property type="match status" value="1"/>
</dbReference>
<evidence type="ECO:0000313" key="5">
    <source>
        <dbReference type="Proteomes" id="UP001596084"/>
    </source>
</evidence>
<dbReference type="EMBL" id="JBHSMX010000020">
    <property type="protein sequence ID" value="MFC5521712.1"/>
    <property type="molecule type" value="Genomic_DNA"/>
</dbReference>
<dbReference type="Gene3D" id="3.40.50.720">
    <property type="entry name" value="NAD(P)-binding Rossmann-like Domain"/>
    <property type="match status" value="1"/>
</dbReference>
<evidence type="ECO:0000256" key="1">
    <source>
        <dbReference type="ARBA" id="ARBA00006484"/>
    </source>
</evidence>
<organism evidence="4 5">
    <name type="scientific">Polaromonas jejuensis</name>
    <dbReference type="NCBI Taxonomy" id="457502"/>
    <lineage>
        <taxon>Bacteria</taxon>
        <taxon>Pseudomonadati</taxon>
        <taxon>Pseudomonadota</taxon>
        <taxon>Betaproteobacteria</taxon>
        <taxon>Burkholderiales</taxon>
        <taxon>Comamonadaceae</taxon>
        <taxon>Polaromonas</taxon>
    </lineage>
</organism>
<keyword evidence="5" id="KW-1185">Reference proteome</keyword>
<evidence type="ECO:0000313" key="4">
    <source>
        <dbReference type="EMBL" id="MFC5521712.1"/>
    </source>
</evidence>
<dbReference type="CDD" id="cd05233">
    <property type="entry name" value="SDR_c"/>
    <property type="match status" value="1"/>
</dbReference>
<gene>
    <name evidence="4" type="ORF">ACFPP7_12410</name>
</gene>
<dbReference type="PANTHER" id="PTHR43477:SF1">
    <property type="entry name" value="DIHYDROANTICAPSIN 7-DEHYDROGENASE"/>
    <property type="match status" value="1"/>
</dbReference>
<dbReference type="Pfam" id="PF13561">
    <property type="entry name" value="adh_short_C2"/>
    <property type="match status" value="1"/>
</dbReference>
<proteinExistence type="inferred from homology"/>
<protein>
    <submittedName>
        <fullName evidence="4">SDR family oxidoreductase</fullName>
    </submittedName>
</protein>